<dbReference type="EMBL" id="JACBGI020000004">
    <property type="protein sequence ID" value="MBF6057503.1"/>
    <property type="molecule type" value="Genomic_DNA"/>
</dbReference>
<accession>A0ABS0BWP6</accession>
<evidence type="ECO:0000313" key="3">
    <source>
        <dbReference type="Proteomes" id="UP001193680"/>
    </source>
</evidence>
<keyword evidence="3" id="KW-1185">Reference proteome</keyword>
<evidence type="ECO:0000256" key="1">
    <source>
        <dbReference type="SAM" id="MobiDB-lite"/>
    </source>
</evidence>
<comment type="caution">
    <text evidence="2">The sequence shown here is derived from an EMBL/GenBank/DDBJ whole genome shotgun (WGS) entry which is preliminary data.</text>
</comment>
<gene>
    <name evidence="2" type="ORF">H8792_004035</name>
</gene>
<protein>
    <submittedName>
        <fullName evidence="2">DUF2132 domain-containing protein</fullName>
    </submittedName>
</protein>
<feature type="compositionally biased region" description="Polar residues" evidence="1">
    <location>
        <begin position="26"/>
        <end position="36"/>
    </location>
</feature>
<dbReference type="Pfam" id="PF09905">
    <property type="entry name" value="VF530"/>
    <property type="match status" value="1"/>
</dbReference>
<dbReference type="Gene3D" id="1.10.720.30">
    <property type="entry name" value="SAP domain"/>
    <property type="match status" value="1"/>
</dbReference>
<feature type="region of interest" description="Disordered" evidence="1">
    <location>
        <begin position="1"/>
        <end position="40"/>
    </location>
</feature>
<name>A0ABS0BWP6_9GAMM</name>
<dbReference type="Proteomes" id="UP001193680">
    <property type="component" value="Unassembled WGS sequence"/>
</dbReference>
<dbReference type="InterPro" id="IPR036361">
    <property type="entry name" value="SAP_dom_sf"/>
</dbReference>
<organism evidence="2 3">
    <name type="scientific">Thiomicrorhabdus heinhorstiae</name>
    <dbReference type="NCBI Taxonomy" id="2748010"/>
    <lineage>
        <taxon>Bacteria</taxon>
        <taxon>Pseudomonadati</taxon>
        <taxon>Pseudomonadota</taxon>
        <taxon>Gammaproteobacteria</taxon>
        <taxon>Thiotrichales</taxon>
        <taxon>Piscirickettsiaceae</taxon>
        <taxon>Thiomicrorhabdus</taxon>
    </lineage>
</organism>
<sequence>MTDQSNTTKNKPESHPSKSPYSPKSRLQQSATQRNNPLHGITLKTIVTELHEYYGWQGLFEKTKMNCFKSNPSIKSSLTFLRKTPWARDKIEQLYLFTQREIIRHSKAERRSQTAKD</sequence>
<proteinExistence type="predicted"/>
<dbReference type="InterPro" id="IPR018668">
    <property type="entry name" value="DNA-binding_VF530-like"/>
</dbReference>
<evidence type="ECO:0000313" key="2">
    <source>
        <dbReference type="EMBL" id="MBF6057503.1"/>
    </source>
</evidence>
<reference evidence="2 3" key="1">
    <citation type="submission" date="2020-11" db="EMBL/GenBank/DDBJ databases">
        <title>Sulfur oxidizing isolate from Hospital Hole Sinkhole.</title>
        <authorList>
            <person name="Scott K.M."/>
        </authorList>
    </citation>
    <scope>NUCLEOTIDE SEQUENCE [LARGE SCALE GENOMIC DNA]</scope>
    <source>
        <strain evidence="2 3">HH1</strain>
    </source>
</reference>